<keyword evidence="8" id="KW-1185">Reference proteome</keyword>
<evidence type="ECO:0000313" key="8">
    <source>
        <dbReference type="Proteomes" id="UP000295793"/>
    </source>
</evidence>
<dbReference type="GO" id="GO:0016787">
    <property type="term" value="F:hydrolase activity"/>
    <property type="evidence" value="ECO:0007669"/>
    <property type="project" value="UniProtKB-KW"/>
</dbReference>
<dbReference type="AlphaFoldDB" id="A0A4R3I0M5"/>
<evidence type="ECO:0000256" key="1">
    <source>
        <dbReference type="ARBA" id="ARBA00001947"/>
    </source>
</evidence>
<evidence type="ECO:0000256" key="5">
    <source>
        <dbReference type="SAM" id="MobiDB-lite"/>
    </source>
</evidence>
<organism evidence="7 8">
    <name type="scientific">Reinekea marinisedimentorum</name>
    <dbReference type="NCBI Taxonomy" id="230495"/>
    <lineage>
        <taxon>Bacteria</taxon>
        <taxon>Pseudomonadati</taxon>
        <taxon>Pseudomonadota</taxon>
        <taxon>Gammaproteobacteria</taxon>
        <taxon>Oceanospirillales</taxon>
        <taxon>Saccharospirillaceae</taxon>
        <taxon>Reinekea</taxon>
    </lineage>
</organism>
<dbReference type="InterPro" id="IPR001279">
    <property type="entry name" value="Metallo-B-lactamas"/>
</dbReference>
<evidence type="ECO:0000259" key="6">
    <source>
        <dbReference type="SMART" id="SM00849"/>
    </source>
</evidence>
<dbReference type="GO" id="GO:0046872">
    <property type="term" value="F:metal ion binding"/>
    <property type="evidence" value="ECO:0007669"/>
    <property type="project" value="UniProtKB-KW"/>
</dbReference>
<comment type="caution">
    <text evidence="7">The sequence shown here is derived from an EMBL/GenBank/DDBJ whole genome shotgun (WGS) entry which is preliminary data.</text>
</comment>
<dbReference type="RefSeq" id="WP_279389142.1">
    <property type="nucleotide sequence ID" value="NZ_SLZR01000017.1"/>
</dbReference>
<dbReference type="Gene3D" id="3.60.15.10">
    <property type="entry name" value="Ribonuclease Z/Hydroxyacylglutathione hydrolase-like"/>
    <property type="match status" value="1"/>
</dbReference>
<keyword evidence="4" id="KW-0862">Zinc</keyword>
<feature type="domain" description="Metallo-beta-lactamase" evidence="6">
    <location>
        <begin position="13"/>
        <end position="193"/>
    </location>
</feature>
<sequence length="214" mass="23676">MLRYKIVPVTDLMQNCSIVWCDETNEGVLIDPGGEPDMLLKAVKDAGVELKALYLTHGHLDHAGGAQSLREQLGIPVIGPGKADQFWLESIEDQCRMYGLFGLRNVDPDRWLEEGETVPVGNESLKVIATPGHTPGHIVFFHEAQKLAWVGDVLFSGSIGRTDFPQSNHMDLINSITKKLWLLGDEVKFIPGHGPESTFGRERQSNPFVGENAF</sequence>
<accession>A0A4R3I0M5</accession>
<reference evidence="7 8" key="1">
    <citation type="submission" date="2019-03" db="EMBL/GenBank/DDBJ databases">
        <title>Genomic Encyclopedia of Archaeal and Bacterial Type Strains, Phase II (KMG-II): from individual species to whole genera.</title>
        <authorList>
            <person name="Goeker M."/>
        </authorList>
    </citation>
    <scope>NUCLEOTIDE SEQUENCE [LARGE SCALE GENOMIC DNA]</scope>
    <source>
        <strain evidence="7 8">DSM 15388</strain>
    </source>
</reference>
<feature type="region of interest" description="Disordered" evidence="5">
    <location>
        <begin position="194"/>
        <end position="214"/>
    </location>
</feature>
<evidence type="ECO:0000256" key="2">
    <source>
        <dbReference type="ARBA" id="ARBA00022723"/>
    </source>
</evidence>
<dbReference type="InterPro" id="IPR051453">
    <property type="entry name" value="MBL_Glyoxalase_II"/>
</dbReference>
<dbReference type="PANTHER" id="PTHR46233:SF3">
    <property type="entry name" value="HYDROXYACYLGLUTATHIONE HYDROLASE GLOC"/>
    <property type="match status" value="1"/>
</dbReference>
<dbReference type="Proteomes" id="UP000295793">
    <property type="component" value="Unassembled WGS sequence"/>
</dbReference>
<keyword evidence="2" id="KW-0479">Metal-binding</keyword>
<dbReference type="Pfam" id="PF00753">
    <property type="entry name" value="Lactamase_B"/>
    <property type="match status" value="1"/>
</dbReference>
<dbReference type="SMART" id="SM00849">
    <property type="entry name" value="Lactamase_B"/>
    <property type="match status" value="1"/>
</dbReference>
<dbReference type="InterPro" id="IPR036866">
    <property type="entry name" value="RibonucZ/Hydroxyglut_hydro"/>
</dbReference>
<protein>
    <submittedName>
        <fullName evidence="7">Glyoxylase-like metal-dependent hydrolase (Beta-lactamase superfamily II)</fullName>
    </submittedName>
</protein>
<dbReference type="SUPFAM" id="SSF56281">
    <property type="entry name" value="Metallo-hydrolase/oxidoreductase"/>
    <property type="match status" value="1"/>
</dbReference>
<evidence type="ECO:0000313" key="7">
    <source>
        <dbReference type="EMBL" id="TCS38125.1"/>
    </source>
</evidence>
<dbReference type="EMBL" id="SLZR01000017">
    <property type="protein sequence ID" value="TCS38125.1"/>
    <property type="molecule type" value="Genomic_DNA"/>
</dbReference>
<proteinExistence type="predicted"/>
<dbReference type="CDD" id="cd07737">
    <property type="entry name" value="YcbL-like_MBL-fold"/>
    <property type="match status" value="1"/>
</dbReference>
<evidence type="ECO:0000256" key="3">
    <source>
        <dbReference type="ARBA" id="ARBA00022801"/>
    </source>
</evidence>
<gene>
    <name evidence="7" type="ORF">BCF53_11753</name>
</gene>
<evidence type="ECO:0000256" key="4">
    <source>
        <dbReference type="ARBA" id="ARBA00022833"/>
    </source>
</evidence>
<comment type="cofactor">
    <cofactor evidence="1">
        <name>Zn(2+)</name>
        <dbReference type="ChEBI" id="CHEBI:29105"/>
    </cofactor>
</comment>
<dbReference type="PANTHER" id="PTHR46233">
    <property type="entry name" value="HYDROXYACYLGLUTATHIONE HYDROLASE GLOC"/>
    <property type="match status" value="1"/>
</dbReference>
<keyword evidence="3 7" id="KW-0378">Hydrolase</keyword>
<name>A0A4R3I0M5_9GAMM</name>